<reference evidence="3 4" key="1">
    <citation type="submission" date="2020-08" db="EMBL/GenBank/DDBJ databases">
        <title>Genome public.</title>
        <authorList>
            <person name="Liu C."/>
            <person name="Sun Q."/>
        </authorList>
    </citation>
    <scope>NUCLEOTIDE SEQUENCE [LARGE SCALE GENOMIC DNA]</scope>
    <source>
        <strain evidence="3 4">NSJ-46</strain>
    </source>
</reference>
<evidence type="ECO:0000313" key="3">
    <source>
        <dbReference type="EMBL" id="MBC8574178.1"/>
    </source>
</evidence>
<dbReference type="RefSeq" id="WP_249309683.1">
    <property type="nucleotide sequence ID" value="NZ_JACRSZ010000016.1"/>
</dbReference>
<dbReference type="InterPro" id="IPR003646">
    <property type="entry name" value="SH3-like_bac-type"/>
</dbReference>
<proteinExistence type="predicted"/>
<accession>A0ABR7NCR9</accession>
<comment type="caution">
    <text evidence="3">The sequence shown here is derived from an EMBL/GenBank/DDBJ whole genome shotgun (WGS) entry which is preliminary data.</text>
</comment>
<protein>
    <submittedName>
        <fullName evidence="3">SH3 domain-containing protein</fullName>
    </submittedName>
</protein>
<evidence type="ECO:0000259" key="2">
    <source>
        <dbReference type="PROSITE" id="PS51781"/>
    </source>
</evidence>
<dbReference type="EMBL" id="JACRSZ010000016">
    <property type="protein sequence ID" value="MBC8574178.1"/>
    <property type="molecule type" value="Genomic_DNA"/>
</dbReference>
<dbReference type="Gene3D" id="2.30.30.40">
    <property type="entry name" value="SH3 Domains"/>
    <property type="match status" value="1"/>
</dbReference>
<dbReference type="Proteomes" id="UP000657421">
    <property type="component" value="Unassembled WGS sequence"/>
</dbReference>
<feature type="domain" description="SH3b" evidence="2">
    <location>
        <begin position="52"/>
        <end position="113"/>
    </location>
</feature>
<feature type="chain" id="PRO_5045596695" evidence="1">
    <location>
        <begin position="28"/>
        <end position="113"/>
    </location>
</feature>
<feature type="signal peptide" evidence="1">
    <location>
        <begin position="1"/>
        <end position="27"/>
    </location>
</feature>
<evidence type="ECO:0000313" key="4">
    <source>
        <dbReference type="Proteomes" id="UP000657421"/>
    </source>
</evidence>
<keyword evidence="1" id="KW-0732">Signal</keyword>
<dbReference type="PROSITE" id="PS51781">
    <property type="entry name" value="SH3B"/>
    <property type="match status" value="1"/>
</dbReference>
<evidence type="ECO:0000256" key="1">
    <source>
        <dbReference type="SAM" id="SignalP"/>
    </source>
</evidence>
<keyword evidence="4" id="KW-1185">Reference proteome</keyword>
<gene>
    <name evidence="3" type="ORF">H8716_13990</name>
</gene>
<name>A0ABR7NCR9_9FIRM</name>
<dbReference type="Pfam" id="PF08239">
    <property type="entry name" value="SH3_3"/>
    <property type="match status" value="1"/>
</dbReference>
<sequence length="113" mass="12423">MKKKIIANSVGIMAMCLVMVPGMTTYAKDTHSEEKAAIMEQSELPANAPLFTTKYYVSAKKTTIKSGPGTNYSSMGTLYKNAVLWVKSISNGWAKFKWNGKWAYISASSIKKA</sequence>
<organism evidence="3 4">
    <name type="scientific">Jingyaoa shaoxingensis</name>
    <dbReference type="NCBI Taxonomy" id="2763671"/>
    <lineage>
        <taxon>Bacteria</taxon>
        <taxon>Bacillati</taxon>
        <taxon>Bacillota</taxon>
        <taxon>Clostridia</taxon>
        <taxon>Lachnospirales</taxon>
        <taxon>Lachnospiraceae</taxon>
        <taxon>Jingyaoa</taxon>
    </lineage>
</organism>
<dbReference type="SMART" id="SM00287">
    <property type="entry name" value="SH3b"/>
    <property type="match status" value="1"/>
</dbReference>